<feature type="domain" description="Fungal lipase-type" evidence="2">
    <location>
        <begin position="298"/>
        <end position="447"/>
    </location>
</feature>
<organism evidence="3 4">
    <name type="scientific">Monosporascus cannonballus</name>
    <dbReference type="NCBI Taxonomy" id="155416"/>
    <lineage>
        <taxon>Eukaryota</taxon>
        <taxon>Fungi</taxon>
        <taxon>Dikarya</taxon>
        <taxon>Ascomycota</taxon>
        <taxon>Pezizomycotina</taxon>
        <taxon>Sordariomycetes</taxon>
        <taxon>Xylariomycetidae</taxon>
        <taxon>Xylariales</taxon>
        <taxon>Xylariales incertae sedis</taxon>
        <taxon>Monosporascus</taxon>
    </lineage>
</organism>
<feature type="region of interest" description="Disordered" evidence="1">
    <location>
        <begin position="1"/>
        <end position="21"/>
    </location>
</feature>
<dbReference type="Pfam" id="PF01764">
    <property type="entry name" value="Lipase_3"/>
    <property type="match status" value="1"/>
</dbReference>
<keyword evidence="4" id="KW-1185">Reference proteome</keyword>
<evidence type="ECO:0000259" key="2">
    <source>
        <dbReference type="Pfam" id="PF01764"/>
    </source>
</evidence>
<dbReference type="PANTHER" id="PTHR46023:SF6">
    <property type="entry name" value="LIPASE CLASS 3 FAMILY PROTEIN"/>
    <property type="match status" value="1"/>
</dbReference>
<evidence type="ECO:0000313" key="3">
    <source>
        <dbReference type="EMBL" id="RYO87318.1"/>
    </source>
</evidence>
<gene>
    <name evidence="3" type="ORF">DL762_004248</name>
</gene>
<dbReference type="CDD" id="cd00519">
    <property type="entry name" value="Lipase_3"/>
    <property type="match status" value="1"/>
</dbReference>
<dbReference type="PANTHER" id="PTHR46023">
    <property type="entry name" value="LIPASE CLASS 3 PROTEIN-LIKE"/>
    <property type="match status" value="1"/>
</dbReference>
<evidence type="ECO:0000313" key="4">
    <source>
        <dbReference type="Proteomes" id="UP000294003"/>
    </source>
</evidence>
<proteinExistence type="predicted"/>
<feature type="region of interest" description="Disordered" evidence="1">
    <location>
        <begin position="463"/>
        <end position="530"/>
    </location>
</feature>
<dbReference type="EMBL" id="QJNS01000101">
    <property type="protein sequence ID" value="RYO87318.1"/>
    <property type="molecule type" value="Genomic_DNA"/>
</dbReference>
<feature type="compositionally biased region" description="Basic residues" evidence="1">
    <location>
        <begin position="509"/>
        <end position="519"/>
    </location>
</feature>
<feature type="compositionally biased region" description="Polar residues" evidence="1">
    <location>
        <begin position="201"/>
        <end position="212"/>
    </location>
</feature>
<evidence type="ECO:0000256" key="1">
    <source>
        <dbReference type="SAM" id="MobiDB-lite"/>
    </source>
</evidence>
<name>A0ABY0H834_9PEZI</name>
<feature type="region of interest" description="Disordered" evidence="1">
    <location>
        <begin position="55"/>
        <end position="85"/>
    </location>
</feature>
<feature type="region of interest" description="Disordered" evidence="1">
    <location>
        <begin position="199"/>
        <end position="226"/>
    </location>
</feature>
<dbReference type="InterPro" id="IPR029058">
    <property type="entry name" value="AB_hydrolase_fold"/>
</dbReference>
<reference evidence="3 4" key="1">
    <citation type="submission" date="2018-06" db="EMBL/GenBank/DDBJ databases">
        <title>Complete Genomes of Monosporascus.</title>
        <authorList>
            <person name="Robinson A.J."/>
            <person name="Natvig D.O."/>
        </authorList>
    </citation>
    <scope>NUCLEOTIDE SEQUENCE [LARGE SCALE GENOMIC DNA]</scope>
    <source>
        <strain evidence="3 4">CBS 609.92</strain>
    </source>
</reference>
<protein>
    <recommendedName>
        <fullName evidence="2">Fungal lipase-type domain-containing protein</fullName>
    </recommendedName>
</protein>
<comment type="caution">
    <text evidence="3">The sequence shown here is derived from an EMBL/GenBank/DDBJ whole genome shotgun (WGS) entry which is preliminary data.</text>
</comment>
<sequence>MGLLTRKKRPTQGEQPPLIDHLGYQLGTTPIVEQRPQLWGLPYDYQHHTAPASALLSRPAGSSSPPQAGNDGSLAGMPPQPHYENQRPCQPIIVNQHYYLGLPPAGMPSNNPYPGVNVCSALSKPKINPTVDLPNGIMPGNADQLPNGDLPGWHSYGAQLANQDATIHTTIWAEFNNVMTLIDGDHLSGHEKDLFTYESGRPSSDNMAQSPQMPGDCPMEDTKDLPKGQSAAVASSLISKGYFSKVDLYANSKLPPNFPPLQLPRGAERDMHVNADWKTGTKAMCIKSVSMDHMDTIVFAVRGTATFMDWAVNLNTEPTSPAGFLDDDGNLCHAGFLAVARRMIGPVASRLRQLLEENPRRASYSLLITGHSAGGAIASLLYTHMLATSPAASSELNALTGRFRRLHCITFGTPPVSLLPLQKPNRPEFKKFMFLSFVNEGDPVARADKAYVKSLLELLAAPAPAVESSRKSNKTSSSTSGAPSKHHRPREKSKLSLATKESKTSVKSSRSHSSKKSSKSRPAGPVWKVPPNTLSNAGRIVVLRSGNPDAKVRRAKPLRERLSEGVVAQVITDEQLRDVIWGDPVCHVMKFYAARLEVLAIGAVTAQGQ</sequence>
<dbReference type="InterPro" id="IPR002921">
    <property type="entry name" value="Fungal_lipase-type"/>
</dbReference>
<dbReference type="SUPFAM" id="SSF53474">
    <property type="entry name" value="alpha/beta-Hydrolases"/>
    <property type="match status" value="1"/>
</dbReference>
<dbReference type="Proteomes" id="UP000294003">
    <property type="component" value="Unassembled WGS sequence"/>
</dbReference>
<accession>A0ABY0H834</accession>
<dbReference type="Gene3D" id="3.40.50.1820">
    <property type="entry name" value="alpha/beta hydrolase"/>
    <property type="match status" value="1"/>
</dbReference>
<feature type="compositionally biased region" description="Basic residues" evidence="1">
    <location>
        <begin position="1"/>
        <end position="10"/>
    </location>
</feature>